<dbReference type="EMBL" id="SNRY01006832">
    <property type="protein sequence ID" value="KAA6311683.1"/>
    <property type="molecule type" value="Genomic_DNA"/>
</dbReference>
<name>A0A5J4PTR2_9ZZZZ</name>
<gene>
    <name evidence="1" type="ORF">EZS27_037239</name>
</gene>
<comment type="caution">
    <text evidence="1">The sequence shown here is derived from an EMBL/GenBank/DDBJ whole genome shotgun (WGS) entry which is preliminary data.</text>
</comment>
<organism evidence="1">
    <name type="scientific">termite gut metagenome</name>
    <dbReference type="NCBI Taxonomy" id="433724"/>
    <lineage>
        <taxon>unclassified sequences</taxon>
        <taxon>metagenomes</taxon>
        <taxon>organismal metagenomes</taxon>
    </lineage>
</organism>
<sequence length="121" mass="14336">MKRKFKISDIERLNALLTAQQFSYKSLTRDTSVSLVRIQIAIDAPFEEVRRAREKAEKQFMSERLKELYLAQMRGEISIEEEKEFKPLASEYNTAYEKVIINCICCRFNLYNTQVRNPFVN</sequence>
<proteinExistence type="predicted"/>
<accession>A0A5J4PTR2</accession>
<protein>
    <submittedName>
        <fullName evidence="1">Uncharacterized protein</fullName>
    </submittedName>
</protein>
<dbReference type="AlphaFoldDB" id="A0A5J4PTR2"/>
<reference evidence="1" key="1">
    <citation type="submission" date="2019-03" db="EMBL/GenBank/DDBJ databases">
        <title>Single cell metagenomics reveals metabolic interactions within the superorganism composed of flagellate Streblomastix strix and complex community of Bacteroidetes bacteria on its surface.</title>
        <authorList>
            <person name="Treitli S.C."/>
            <person name="Kolisko M."/>
            <person name="Husnik F."/>
            <person name="Keeling P."/>
            <person name="Hampl V."/>
        </authorList>
    </citation>
    <scope>NUCLEOTIDE SEQUENCE</scope>
    <source>
        <strain evidence="1">STM</strain>
    </source>
</reference>
<evidence type="ECO:0000313" key="1">
    <source>
        <dbReference type="EMBL" id="KAA6311683.1"/>
    </source>
</evidence>